<keyword evidence="3" id="KW-0119">Carbohydrate metabolism</keyword>
<comment type="caution">
    <text evidence="11">The sequence shown here is derived from an EMBL/GenBank/DDBJ whole genome shotgun (WGS) entry which is preliminary data.</text>
</comment>
<dbReference type="GO" id="GO:0030600">
    <property type="term" value="F:feruloyl esterase activity"/>
    <property type="evidence" value="ECO:0007669"/>
    <property type="project" value="UniProtKB-EC"/>
</dbReference>
<keyword evidence="2" id="KW-0719">Serine esterase</keyword>
<evidence type="ECO:0000313" key="12">
    <source>
        <dbReference type="Proteomes" id="UP000054988"/>
    </source>
</evidence>
<dbReference type="Proteomes" id="UP000054988">
    <property type="component" value="Unassembled WGS sequence"/>
</dbReference>
<dbReference type="GO" id="GO:0046872">
    <property type="term" value="F:metal ion binding"/>
    <property type="evidence" value="ECO:0007669"/>
    <property type="project" value="UniProtKB-KW"/>
</dbReference>
<keyword evidence="6 10" id="KW-0378">Hydrolase</keyword>
<dbReference type="EC" id="3.1.1.-" evidence="10"/>
<evidence type="ECO:0000256" key="5">
    <source>
        <dbReference type="ARBA" id="ARBA00022729"/>
    </source>
</evidence>
<evidence type="ECO:0000256" key="2">
    <source>
        <dbReference type="ARBA" id="ARBA00022487"/>
    </source>
</evidence>
<dbReference type="GO" id="GO:0045493">
    <property type="term" value="P:xylan catabolic process"/>
    <property type="evidence" value="ECO:0007669"/>
    <property type="project" value="UniProtKB-KW"/>
</dbReference>
<evidence type="ECO:0000313" key="11">
    <source>
        <dbReference type="EMBL" id="KTB27875.1"/>
    </source>
</evidence>
<comment type="similarity">
    <text evidence="1 10">Belongs to the tannase family.</text>
</comment>
<evidence type="ECO:0000256" key="3">
    <source>
        <dbReference type="ARBA" id="ARBA00022651"/>
    </source>
</evidence>
<dbReference type="Gene3D" id="3.40.50.1820">
    <property type="entry name" value="alpha/beta hydrolase"/>
    <property type="match status" value="1"/>
</dbReference>
<dbReference type="SUPFAM" id="SSF53474">
    <property type="entry name" value="alpha/beta-Hydrolases"/>
    <property type="match status" value="1"/>
</dbReference>
<protein>
    <recommendedName>
        <fullName evidence="10">Carboxylic ester hydrolase</fullName>
        <ecNumber evidence="10">3.1.1.-</ecNumber>
    </recommendedName>
</protein>
<evidence type="ECO:0000256" key="9">
    <source>
        <dbReference type="ARBA" id="ARBA00034075"/>
    </source>
</evidence>
<dbReference type="AlphaFoldDB" id="A0A0W0EUX7"/>
<reference evidence="11 12" key="1">
    <citation type="submission" date="2015-12" db="EMBL/GenBank/DDBJ databases">
        <title>Draft genome sequence of Moniliophthora roreri, the causal agent of frosty pod rot of cacao.</title>
        <authorList>
            <person name="Aime M.C."/>
            <person name="Diaz-Valderrama J.R."/>
            <person name="Kijpornyongpan T."/>
            <person name="Phillips-Mora W."/>
        </authorList>
    </citation>
    <scope>NUCLEOTIDE SEQUENCE [LARGE SCALE GENOMIC DNA]</scope>
    <source>
        <strain evidence="11 12">MCA 2952</strain>
    </source>
</reference>
<evidence type="ECO:0000256" key="10">
    <source>
        <dbReference type="RuleBase" id="RU361238"/>
    </source>
</evidence>
<gene>
    <name evidence="11" type="ORF">WG66_19547</name>
</gene>
<accession>A0A0W0EUX7</accession>
<dbReference type="InterPro" id="IPR029058">
    <property type="entry name" value="AB_hydrolase_fold"/>
</dbReference>
<keyword evidence="8" id="KW-1015">Disulfide bond</keyword>
<dbReference type="PANTHER" id="PTHR33938">
    <property type="entry name" value="FERULOYL ESTERASE B-RELATED"/>
    <property type="match status" value="1"/>
</dbReference>
<comment type="catalytic activity">
    <reaction evidence="9">
        <text>feruloyl-polysaccharide + H2O = ferulate + polysaccharide.</text>
        <dbReference type="EC" id="3.1.1.73"/>
    </reaction>
</comment>
<evidence type="ECO:0000256" key="7">
    <source>
        <dbReference type="ARBA" id="ARBA00022837"/>
    </source>
</evidence>
<dbReference type="Pfam" id="PF07519">
    <property type="entry name" value="Tannase"/>
    <property type="match status" value="1"/>
</dbReference>
<evidence type="ECO:0000256" key="6">
    <source>
        <dbReference type="ARBA" id="ARBA00022801"/>
    </source>
</evidence>
<keyword evidence="3" id="KW-0624">Polysaccharide degradation</keyword>
<dbReference type="InterPro" id="IPR011118">
    <property type="entry name" value="Tannase/feruloyl_esterase"/>
</dbReference>
<evidence type="ECO:0000256" key="4">
    <source>
        <dbReference type="ARBA" id="ARBA00022723"/>
    </source>
</evidence>
<dbReference type="PANTHER" id="PTHR33938:SF15">
    <property type="entry name" value="FERULOYL ESTERASE B-RELATED"/>
    <property type="match status" value="1"/>
</dbReference>
<keyword evidence="7" id="KW-0106">Calcium</keyword>
<proteinExistence type="inferred from homology"/>
<dbReference type="EMBL" id="LATX01002516">
    <property type="protein sequence ID" value="KTB27875.1"/>
    <property type="molecule type" value="Genomic_DNA"/>
</dbReference>
<name>A0A0W0EUX7_MONRR</name>
<evidence type="ECO:0000256" key="8">
    <source>
        <dbReference type="ARBA" id="ARBA00023157"/>
    </source>
</evidence>
<keyword evidence="4" id="KW-0479">Metal-binding</keyword>
<dbReference type="eggNOG" id="ENOG502QPXZ">
    <property type="taxonomic scope" value="Eukaryota"/>
</dbReference>
<organism evidence="11 12">
    <name type="scientific">Moniliophthora roreri</name>
    <name type="common">Frosty pod rot fungus</name>
    <name type="synonym">Monilia roreri</name>
    <dbReference type="NCBI Taxonomy" id="221103"/>
    <lineage>
        <taxon>Eukaryota</taxon>
        <taxon>Fungi</taxon>
        <taxon>Dikarya</taxon>
        <taxon>Basidiomycota</taxon>
        <taxon>Agaricomycotina</taxon>
        <taxon>Agaricomycetes</taxon>
        <taxon>Agaricomycetidae</taxon>
        <taxon>Agaricales</taxon>
        <taxon>Marasmiineae</taxon>
        <taxon>Marasmiaceae</taxon>
        <taxon>Moniliophthora</taxon>
    </lineage>
</organism>
<keyword evidence="5" id="KW-0732">Signal</keyword>
<keyword evidence="3" id="KW-0858">Xylan degradation</keyword>
<evidence type="ECO:0000256" key="1">
    <source>
        <dbReference type="ARBA" id="ARBA00006249"/>
    </source>
</evidence>
<sequence length="528" mass="57164">MHLPRFAIPSLLAGRYTFDFESSCESLASQVAELPNTTVLHTQLVPAGTNIPFPPEEAHPSCSARSAVVSADICRISLNVTTSVSSQIRMEAWLPSNWTGRFLSTGNGGFGGCIQYSDMAYTSSLGFATVGANNGHEGMSGAPFLNAPEVLADFAYRSIHTNVVVGKEITELFYGSPHTKSYYLGCSTGGRQGLKSVQDFPEDFDGVVAGAPAASHVGLLAWMAHFYNITGTPDSPTFIPVPTWLTTIHQNILDQCDNIDGVKDGVIEDPNLCDYDPSELLCADDSTSGCLSEAQVETVRKVFSPFTDPEGNFIFSRAVPGSESNGVNFYSGSPFPLDWFPYVVFSDPSFDTATLTFEDYERAIAQNPFDIATLKGDLSAFQYRNGKLLTYHGTIDGTIPPGNSERYYEHVSSTMNLSPSSLDSFYRFFRISGMNHCAGGEGAWQIGQGVGTSSGTEVSLDPEANVLMAMVRWVEEGVAPDTILGTKFVNDSVTAGVAFSRRHCRYPLRNTYDGTGDSTKPEKWKGTD</sequence>